<dbReference type="InterPro" id="IPR006076">
    <property type="entry name" value="FAD-dep_OxRdtase"/>
</dbReference>
<reference evidence="9 10" key="1">
    <citation type="submission" date="2017-08" db="EMBL/GenBank/DDBJ databases">
        <title>Infants hospitalized years apart are colonized by the same room-sourced microbial strains.</title>
        <authorList>
            <person name="Brooks B."/>
            <person name="Olm M.R."/>
            <person name="Firek B.A."/>
            <person name="Baker R."/>
            <person name="Thomas B.C."/>
            <person name="Morowitz M.J."/>
            <person name="Banfield J.F."/>
        </authorList>
    </citation>
    <scope>NUCLEOTIDE SEQUENCE [LARGE SCALE GENOMIC DNA]</scope>
    <source>
        <strain evidence="9">S2_006_000_R2_64</strain>
    </source>
</reference>
<dbReference type="InterPro" id="IPR038299">
    <property type="entry name" value="DAO_C_sf"/>
</dbReference>
<dbReference type="PROSITE" id="PS00977">
    <property type="entry name" value="FAD_G3PDH_1"/>
    <property type="match status" value="1"/>
</dbReference>
<sequence>MSQKNNQVYDLCIIGGGINGTGIARDAAGRGLKVLLLEKDDLASHTSSASTKLIHGGLRYLEYYEFRLVHEALQEREVLLKIAPHIIWPMNFILPDAYSIRPFWMIRCGLYLYDILSFKWGKLKFPLSRAFNLRKHVFGGPLKNDFFLGVLYSDGWVQDSRLVVLNAMDARGHGADIRTGTKCTALKPLQKGWEVEIDGQETVQANIVVNAAGPWVHDLLHKSLLTRAGTPDVRLVQGSHIVVKKIHDGTQAYMLQQPDKRIVFAIPYENDFTLIGTTDTDYKGDAASPVITDAEIEYLLTAANTYFRKQISADDIVWAYSGVRPLLDDESGDAKSVTRDYKIHEDVFDGSHIVSVFGGKITTYRRLAETVMTKICELRNMPDHKWTATKTLPGGDVPHGDFDAFLKEQRIRWENENINILRRYARNYGTKMIDILSVPKGTHYGDGVYEAEIRYLVDHEFAKTAEDILWRRSKLGLHISDQTKANIEVAVE</sequence>
<dbReference type="AlphaFoldDB" id="A0A2W5FGC1"/>
<comment type="similarity">
    <text evidence="2 6">Belongs to the FAD-dependent glycerol-3-phosphate dehydrogenase family.</text>
</comment>
<dbReference type="PANTHER" id="PTHR11985:SF15">
    <property type="entry name" value="GLYCEROL-3-PHOSPHATE DEHYDROGENASE, MITOCHONDRIAL"/>
    <property type="match status" value="1"/>
</dbReference>
<proteinExistence type="inferred from homology"/>
<dbReference type="GO" id="GO:0009331">
    <property type="term" value="C:glycerol-3-phosphate dehydrogenase (FAD) complex"/>
    <property type="evidence" value="ECO:0007669"/>
    <property type="project" value="UniProtKB-UniRule"/>
</dbReference>
<dbReference type="GO" id="GO:0004368">
    <property type="term" value="F:glycerol-3-phosphate dehydrogenase (quinone) activity"/>
    <property type="evidence" value="ECO:0007669"/>
    <property type="project" value="UniProtKB-EC"/>
</dbReference>
<dbReference type="Pfam" id="PF16901">
    <property type="entry name" value="DAO_C"/>
    <property type="match status" value="1"/>
</dbReference>
<name>A0A2W5FGC1_9BACT</name>
<dbReference type="SUPFAM" id="SSF51905">
    <property type="entry name" value="FAD/NAD(P)-binding domain"/>
    <property type="match status" value="1"/>
</dbReference>
<dbReference type="Gene3D" id="3.50.50.60">
    <property type="entry name" value="FAD/NAD(P)-binding domain"/>
    <property type="match status" value="1"/>
</dbReference>
<feature type="domain" description="Alpha-glycerophosphate oxidase C-terminal" evidence="8">
    <location>
        <begin position="388"/>
        <end position="489"/>
    </location>
</feature>
<evidence type="ECO:0000313" key="10">
    <source>
        <dbReference type="Proteomes" id="UP000249739"/>
    </source>
</evidence>
<dbReference type="Gene3D" id="6.10.250.1890">
    <property type="match status" value="1"/>
</dbReference>
<evidence type="ECO:0000256" key="5">
    <source>
        <dbReference type="ARBA" id="ARBA00023002"/>
    </source>
</evidence>
<dbReference type="Pfam" id="PF01266">
    <property type="entry name" value="DAO"/>
    <property type="match status" value="1"/>
</dbReference>
<feature type="non-terminal residue" evidence="9">
    <location>
        <position position="492"/>
    </location>
</feature>
<dbReference type="EC" id="1.1.5.3" evidence="6"/>
<dbReference type="InterPro" id="IPR000447">
    <property type="entry name" value="G3P_DH_FAD-dep"/>
</dbReference>
<dbReference type="GO" id="GO:0046168">
    <property type="term" value="P:glycerol-3-phosphate catabolic process"/>
    <property type="evidence" value="ECO:0007669"/>
    <property type="project" value="TreeGrafter"/>
</dbReference>
<comment type="catalytic activity">
    <reaction evidence="6">
        <text>a quinone + sn-glycerol 3-phosphate = dihydroxyacetone phosphate + a quinol</text>
        <dbReference type="Rhea" id="RHEA:18977"/>
        <dbReference type="ChEBI" id="CHEBI:24646"/>
        <dbReference type="ChEBI" id="CHEBI:57597"/>
        <dbReference type="ChEBI" id="CHEBI:57642"/>
        <dbReference type="ChEBI" id="CHEBI:132124"/>
        <dbReference type="EC" id="1.1.5.3"/>
    </reaction>
</comment>
<dbReference type="Gene3D" id="1.10.8.870">
    <property type="entry name" value="Alpha-glycerophosphate oxidase, cap domain"/>
    <property type="match status" value="1"/>
</dbReference>
<dbReference type="PROSITE" id="PS00978">
    <property type="entry name" value="FAD_G3PDH_2"/>
    <property type="match status" value="1"/>
</dbReference>
<feature type="domain" description="FAD dependent oxidoreductase" evidence="7">
    <location>
        <begin position="10"/>
        <end position="331"/>
    </location>
</feature>
<evidence type="ECO:0000256" key="3">
    <source>
        <dbReference type="ARBA" id="ARBA00022630"/>
    </source>
</evidence>
<evidence type="ECO:0000259" key="7">
    <source>
        <dbReference type="Pfam" id="PF01266"/>
    </source>
</evidence>
<dbReference type="NCBIfam" id="NF009906">
    <property type="entry name" value="PRK13369.1"/>
    <property type="match status" value="1"/>
</dbReference>
<evidence type="ECO:0000256" key="1">
    <source>
        <dbReference type="ARBA" id="ARBA00001974"/>
    </source>
</evidence>
<dbReference type="Gene3D" id="3.30.9.10">
    <property type="entry name" value="D-Amino Acid Oxidase, subunit A, domain 2"/>
    <property type="match status" value="1"/>
</dbReference>
<dbReference type="PANTHER" id="PTHR11985">
    <property type="entry name" value="GLYCEROL-3-PHOSPHATE DEHYDROGENASE"/>
    <property type="match status" value="1"/>
</dbReference>
<keyword evidence="3 6" id="KW-0285">Flavoprotein</keyword>
<dbReference type="Proteomes" id="UP000249739">
    <property type="component" value="Unassembled WGS sequence"/>
</dbReference>
<dbReference type="NCBIfam" id="NF008899">
    <property type="entry name" value="PRK12266.1"/>
    <property type="match status" value="1"/>
</dbReference>
<keyword evidence="5 6" id="KW-0560">Oxidoreductase</keyword>
<dbReference type="InterPro" id="IPR036188">
    <property type="entry name" value="FAD/NAD-bd_sf"/>
</dbReference>
<evidence type="ECO:0000313" key="9">
    <source>
        <dbReference type="EMBL" id="PZP53364.1"/>
    </source>
</evidence>
<dbReference type="InterPro" id="IPR031656">
    <property type="entry name" value="DAO_C"/>
</dbReference>
<dbReference type="EMBL" id="QFOT01000184">
    <property type="protein sequence ID" value="PZP53364.1"/>
    <property type="molecule type" value="Genomic_DNA"/>
</dbReference>
<gene>
    <name evidence="9" type="ORF">DI586_11140</name>
</gene>
<evidence type="ECO:0000256" key="2">
    <source>
        <dbReference type="ARBA" id="ARBA00007330"/>
    </source>
</evidence>
<comment type="cofactor">
    <cofactor evidence="1 6">
        <name>FAD</name>
        <dbReference type="ChEBI" id="CHEBI:57692"/>
    </cofactor>
</comment>
<dbReference type="PRINTS" id="PR01001">
    <property type="entry name" value="FADG3PDH"/>
</dbReference>
<comment type="caution">
    <text evidence="9">The sequence shown here is derived from an EMBL/GenBank/DDBJ whole genome shotgun (WGS) entry which is preliminary data.</text>
</comment>
<evidence type="ECO:0000256" key="4">
    <source>
        <dbReference type="ARBA" id="ARBA00022827"/>
    </source>
</evidence>
<evidence type="ECO:0000256" key="6">
    <source>
        <dbReference type="RuleBase" id="RU361217"/>
    </source>
</evidence>
<protein>
    <recommendedName>
        <fullName evidence="6">Glycerol-3-phosphate dehydrogenase</fullName>
        <ecNumber evidence="6">1.1.5.3</ecNumber>
    </recommendedName>
</protein>
<organism evidence="9 10">
    <name type="scientific">Micavibrio aeruginosavorus</name>
    <dbReference type="NCBI Taxonomy" id="349221"/>
    <lineage>
        <taxon>Bacteria</taxon>
        <taxon>Pseudomonadati</taxon>
        <taxon>Bdellovibrionota</taxon>
        <taxon>Bdellovibrionia</taxon>
        <taxon>Bdellovibrionales</taxon>
        <taxon>Pseudobdellovibrionaceae</taxon>
        <taxon>Micavibrio</taxon>
    </lineage>
</organism>
<evidence type="ECO:0000259" key="8">
    <source>
        <dbReference type="Pfam" id="PF16901"/>
    </source>
</evidence>
<keyword evidence="4" id="KW-0274">FAD</keyword>
<accession>A0A2W5FGC1</accession>